<feature type="domain" description="EamA" evidence="2">
    <location>
        <begin position="7"/>
        <end position="138"/>
    </location>
</feature>
<dbReference type="RefSeq" id="WP_197645136.1">
    <property type="nucleotide sequence ID" value="NZ_JAEACP010000013.1"/>
</dbReference>
<evidence type="ECO:0000259" key="2">
    <source>
        <dbReference type="Pfam" id="PF00892"/>
    </source>
</evidence>
<organism evidence="3 4">
    <name type="scientific">Tabrizicola soli</name>
    <dbReference type="NCBI Taxonomy" id="2185115"/>
    <lineage>
        <taxon>Bacteria</taxon>
        <taxon>Pseudomonadati</taxon>
        <taxon>Pseudomonadota</taxon>
        <taxon>Alphaproteobacteria</taxon>
        <taxon>Rhodobacterales</taxon>
        <taxon>Paracoccaceae</taxon>
        <taxon>Tabrizicola</taxon>
    </lineage>
</organism>
<reference evidence="4" key="1">
    <citation type="journal article" date="2019" name="Int. J. Syst. Evol. Microbiol.">
        <title>The Global Catalogue of Microorganisms (GCM) 10K type strain sequencing project: providing services to taxonomists for standard genome sequencing and annotation.</title>
        <authorList>
            <consortium name="The Broad Institute Genomics Platform"/>
            <consortium name="The Broad Institute Genome Sequencing Center for Infectious Disease"/>
            <person name="Wu L."/>
            <person name="Ma J."/>
        </authorList>
    </citation>
    <scope>NUCLEOTIDE SEQUENCE [LARGE SCALE GENOMIC DNA]</scope>
    <source>
        <strain evidence="4">KCTC 62102</strain>
    </source>
</reference>
<dbReference type="InterPro" id="IPR000620">
    <property type="entry name" value="EamA_dom"/>
</dbReference>
<feature type="transmembrane region" description="Helical" evidence="1">
    <location>
        <begin position="264"/>
        <end position="282"/>
    </location>
</feature>
<dbReference type="PANTHER" id="PTHR22911">
    <property type="entry name" value="ACYL-MALONYL CONDENSING ENZYME-RELATED"/>
    <property type="match status" value="1"/>
</dbReference>
<feature type="transmembrane region" description="Helical" evidence="1">
    <location>
        <begin position="150"/>
        <end position="167"/>
    </location>
</feature>
<dbReference type="EMBL" id="JBHRSM010000018">
    <property type="protein sequence ID" value="MFC3086504.1"/>
    <property type="molecule type" value="Genomic_DNA"/>
</dbReference>
<feature type="domain" description="EamA" evidence="2">
    <location>
        <begin position="149"/>
        <end position="278"/>
    </location>
</feature>
<accession>A0ABV7DWU6</accession>
<feature type="transmembrane region" description="Helical" evidence="1">
    <location>
        <begin position="240"/>
        <end position="258"/>
    </location>
</feature>
<dbReference type="InterPro" id="IPR037185">
    <property type="entry name" value="EmrE-like"/>
</dbReference>
<gene>
    <name evidence="3" type="ORF">ACFOD6_10645</name>
</gene>
<keyword evidence="1" id="KW-0472">Membrane</keyword>
<feature type="transmembrane region" description="Helical" evidence="1">
    <location>
        <begin position="179"/>
        <end position="196"/>
    </location>
</feature>
<feature type="transmembrane region" description="Helical" evidence="1">
    <location>
        <begin position="94"/>
        <end position="115"/>
    </location>
</feature>
<feature type="transmembrane region" description="Helical" evidence="1">
    <location>
        <begin position="122"/>
        <end position="138"/>
    </location>
</feature>
<dbReference type="Pfam" id="PF00892">
    <property type="entry name" value="EamA"/>
    <property type="match status" value="2"/>
</dbReference>
<feature type="transmembrane region" description="Helical" evidence="1">
    <location>
        <begin position="208"/>
        <end position="228"/>
    </location>
</feature>
<keyword evidence="1" id="KW-1133">Transmembrane helix</keyword>
<evidence type="ECO:0000313" key="3">
    <source>
        <dbReference type="EMBL" id="MFC3086504.1"/>
    </source>
</evidence>
<proteinExistence type="predicted"/>
<name>A0ABV7DWU6_9RHOB</name>
<dbReference type="PANTHER" id="PTHR22911:SF135">
    <property type="entry name" value="BLR4310 PROTEIN"/>
    <property type="match status" value="1"/>
</dbReference>
<feature type="transmembrane region" description="Helical" evidence="1">
    <location>
        <begin position="35"/>
        <end position="53"/>
    </location>
</feature>
<dbReference type="Proteomes" id="UP001595445">
    <property type="component" value="Unassembled WGS sequence"/>
</dbReference>
<evidence type="ECO:0000256" key="1">
    <source>
        <dbReference type="SAM" id="Phobius"/>
    </source>
</evidence>
<evidence type="ECO:0000313" key="4">
    <source>
        <dbReference type="Proteomes" id="UP001595445"/>
    </source>
</evidence>
<sequence length="300" mass="31213">MRYGHAVGLVLLAGIVWSLMGLVQRQIETPSTWAILFWRSAGAVPVLMAWIAWRARGNPWPVIRGIGGAGLSGGLALVVAFAGSVYAIQSTTVANAVFLYSGSPIIAALLGWLILREQVRPTTWAAILVAVCGMYIMVREGLSLGAMDGNIGALFGAAGFGAFTVALRRGRLGDSSPIVLVAALLSMAASFAVLRWQGLAVILPLPDIAWGLTMGALCLATGMILFTLGSRLLPAAEATLLSFTEILLAPVWVFLFLGETASPATFIGGGVLLAAVAVNAVLGTRSQNSRGTCESALTCE</sequence>
<comment type="caution">
    <text evidence="3">The sequence shown here is derived from an EMBL/GenBank/DDBJ whole genome shotgun (WGS) entry which is preliminary data.</text>
</comment>
<keyword evidence="4" id="KW-1185">Reference proteome</keyword>
<feature type="transmembrane region" description="Helical" evidence="1">
    <location>
        <begin position="65"/>
        <end position="88"/>
    </location>
</feature>
<dbReference type="SUPFAM" id="SSF103481">
    <property type="entry name" value="Multidrug resistance efflux transporter EmrE"/>
    <property type="match status" value="2"/>
</dbReference>
<keyword evidence="1" id="KW-0812">Transmembrane</keyword>
<protein>
    <submittedName>
        <fullName evidence="3">DMT family transporter</fullName>
    </submittedName>
</protein>